<dbReference type="Proteomes" id="UP000220394">
    <property type="component" value="Chromosome"/>
</dbReference>
<feature type="region of interest" description="Disordered" evidence="1">
    <location>
        <begin position="185"/>
        <end position="209"/>
    </location>
</feature>
<accession>A0A291PJF9</accession>
<feature type="compositionally biased region" description="Basic and acidic residues" evidence="1">
    <location>
        <begin position="185"/>
        <end position="201"/>
    </location>
</feature>
<organism evidence="2 3">
    <name type="scientific">Acetobacter tropicalis</name>
    <dbReference type="NCBI Taxonomy" id="104102"/>
    <lineage>
        <taxon>Bacteria</taxon>
        <taxon>Pseudomonadati</taxon>
        <taxon>Pseudomonadota</taxon>
        <taxon>Alphaproteobacteria</taxon>
        <taxon>Acetobacterales</taxon>
        <taxon>Acetobacteraceae</taxon>
        <taxon>Acetobacter</taxon>
    </lineage>
</organism>
<proteinExistence type="predicted"/>
<dbReference type="KEGG" id="ato:CIW82_13490"/>
<gene>
    <name evidence="2" type="ORF">CIW82_13490</name>
</gene>
<dbReference type="AlphaFoldDB" id="A0A291PJF9"/>
<evidence type="ECO:0000313" key="3">
    <source>
        <dbReference type="Proteomes" id="UP000220394"/>
    </source>
</evidence>
<sequence length="259" mass="28043">MTTIAKIQPGAVALPVAPAGPSADLSALIAAVQRGVPMTARDLTPLLVSEARSIADGLNPVAPAQEIIIAAWVKKLIPLTVNPPTDPADSAAKISAICEICGDMPAAVWTPETRKAWITQGPQGKFWPSPAELYAHLQPYADKIRRNVEGCRRIVRLAERAGKREDGVSAEERAAVARQMAEWRKSMGHEDAEPERRRPVEPHPSTSERLAECRRQLTADPAQAVWLEPLIAQLEAQVVATYGKEPQGRAHSAAQVFSR</sequence>
<reference evidence="2 3" key="1">
    <citation type="submission" date="2017-08" db="EMBL/GenBank/DDBJ databases">
        <title>Complete Genome Sequence of Acetobacter tropicalis Oregon-R-modENCODE STRAIN BDGP1, an acetic acid bacterium isolated from Drosophila melanogaster gut.</title>
        <authorList>
            <person name="Wan K.H."/>
            <person name="Yu C."/>
            <person name="Park S."/>
            <person name="Hammonds A.S."/>
            <person name="Booth B.W."/>
            <person name="Celniker S.E."/>
        </authorList>
    </citation>
    <scope>NUCLEOTIDE SEQUENCE [LARGE SCALE GENOMIC DNA]</scope>
    <source>
        <strain evidence="2 3">BDGP1</strain>
    </source>
</reference>
<name>A0A291PJF9_9PROT</name>
<evidence type="ECO:0000313" key="2">
    <source>
        <dbReference type="EMBL" id="ATJ91556.1"/>
    </source>
</evidence>
<dbReference type="RefSeq" id="WP_086898448.1">
    <property type="nucleotide sequence ID" value="NZ_CP022699.1"/>
</dbReference>
<protein>
    <submittedName>
        <fullName evidence="2">Uncharacterized protein</fullName>
    </submittedName>
</protein>
<dbReference type="EMBL" id="CP022699">
    <property type="protein sequence ID" value="ATJ91556.1"/>
    <property type="molecule type" value="Genomic_DNA"/>
</dbReference>
<evidence type="ECO:0000256" key="1">
    <source>
        <dbReference type="SAM" id="MobiDB-lite"/>
    </source>
</evidence>